<organism evidence="7 8">
    <name type="scientific">Qipengyuania gaetbuli</name>
    <dbReference type="NCBI Taxonomy" id="266952"/>
    <lineage>
        <taxon>Bacteria</taxon>
        <taxon>Pseudomonadati</taxon>
        <taxon>Pseudomonadota</taxon>
        <taxon>Alphaproteobacteria</taxon>
        <taxon>Sphingomonadales</taxon>
        <taxon>Erythrobacteraceae</taxon>
        <taxon>Qipengyuania</taxon>
    </lineage>
</organism>
<feature type="domain" description="HTH marR-type" evidence="6">
    <location>
        <begin position="15"/>
        <end position="143"/>
    </location>
</feature>
<keyword evidence="2" id="KW-0963">Cytoplasm</keyword>
<evidence type="ECO:0000259" key="6">
    <source>
        <dbReference type="PROSITE" id="PS50995"/>
    </source>
</evidence>
<dbReference type="FunFam" id="1.10.10.10:FF:000163">
    <property type="entry name" value="MarR family transcriptional regulator"/>
    <property type="match status" value="1"/>
</dbReference>
<evidence type="ECO:0000256" key="4">
    <source>
        <dbReference type="ARBA" id="ARBA00023125"/>
    </source>
</evidence>
<keyword evidence="8" id="KW-1185">Reference proteome</keyword>
<dbReference type="EMBL" id="WTYF01000002">
    <property type="protein sequence ID" value="MXO49723.1"/>
    <property type="molecule type" value="Genomic_DNA"/>
</dbReference>
<dbReference type="InterPro" id="IPR036390">
    <property type="entry name" value="WH_DNA-bd_sf"/>
</dbReference>
<keyword evidence="3" id="KW-0805">Transcription regulation</keyword>
<dbReference type="SMART" id="SM00347">
    <property type="entry name" value="HTH_MARR"/>
    <property type="match status" value="1"/>
</dbReference>
<evidence type="ECO:0000256" key="5">
    <source>
        <dbReference type="ARBA" id="ARBA00023163"/>
    </source>
</evidence>
<dbReference type="PANTHER" id="PTHR33164">
    <property type="entry name" value="TRANSCRIPTIONAL REGULATOR, MARR FAMILY"/>
    <property type="match status" value="1"/>
</dbReference>
<name>A0A844XX86_9SPHN</name>
<dbReference type="InterPro" id="IPR039422">
    <property type="entry name" value="MarR/SlyA-like"/>
</dbReference>
<evidence type="ECO:0000313" key="7">
    <source>
        <dbReference type="EMBL" id="MXO49723.1"/>
    </source>
</evidence>
<dbReference type="PRINTS" id="PR00598">
    <property type="entry name" value="HTHMARR"/>
</dbReference>
<evidence type="ECO:0000313" key="8">
    <source>
        <dbReference type="Proteomes" id="UP000444185"/>
    </source>
</evidence>
<comment type="subcellular location">
    <subcellularLocation>
        <location evidence="1">Cytoplasm</location>
    </subcellularLocation>
</comment>
<proteinExistence type="predicted"/>
<dbReference type="GO" id="GO:0006950">
    <property type="term" value="P:response to stress"/>
    <property type="evidence" value="ECO:0007669"/>
    <property type="project" value="TreeGrafter"/>
</dbReference>
<sequence>MTKSVPPAYEGNPLDQFLCFSVYAAGLAFNRVYKPLLDRFDLTYPQYLALVALRGQDGQTVKELGAKLHLESNTLTPLFKRLEAAGLLTRTRDKQDERVVRLGLTPAGAKLTDEALGCVPTSILEATGMEASDLKSLNDKVAALGAALRNTASS</sequence>
<dbReference type="RefSeq" id="WP_160606067.1">
    <property type="nucleotide sequence ID" value="NZ_WTYF01000002.1"/>
</dbReference>
<dbReference type="GO" id="GO:0003677">
    <property type="term" value="F:DNA binding"/>
    <property type="evidence" value="ECO:0007669"/>
    <property type="project" value="UniProtKB-KW"/>
</dbReference>
<dbReference type="InterPro" id="IPR055166">
    <property type="entry name" value="Transc_reg_Sar_Rot_HTH"/>
</dbReference>
<dbReference type="Gene3D" id="1.10.10.10">
    <property type="entry name" value="Winged helix-like DNA-binding domain superfamily/Winged helix DNA-binding domain"/>
    <property type="match status" value="1"/>
</dbReference>
<evidence type="ECO:0000256" key="1">
    <source>
        <dbReference type="ARBA" id="ARBA00004496"/>
    </source>
</evidence>
<dbReference type="PANTHER" id="PTHR33164:SF5">
    <property type="entry name" value="ORGANIC HYDROPEROXIDE RESISTANCE TRANSCRIPTIONAL REGULATOR"/>
    <property type="match status" value="1"/>
</dbReference>
<dbReference type="OrthoDB" id="9806864at2"/>
<dbReference type="GO" id="GO:0005737">
    <property type="term" value="C:cytoplasm"/>
    <property type="evidence" value="ECO:0007669"/>
    <property type="project" value="UniProtKB-SubCell"/>
</dbReference>
<evidence type="ECO:0000256" key="3">
    <source>
        <dbReference type="ARBA" id="ARBA00023015"/>
    </source>
</evidence>
<evidence type="ECO:0000256" key="2">
    <source>
        <dbReference type="ARBA" id="ARBA00022490"/>
    </source>
</evidence>
<dbReference type="AlphaFoldDB" id="A0A844XX86"/>
<dbReference type="InterPro" id="IPR000835">
    <property type="entry name" value="HTH_MarR-typ"/>
</dbReference>
<dbReference type="GO" id="GO:0003700">
    <property type="term" value="F:DNA-binding transcription factor activity"/>
    <property type="evidence" value="ECO:0007669"/>
    <property type="project" value="InterPro"/>
</dbReference>
<gene>
    <name evidence="7" type="ORF">GRI42_00190</name>
</gene>
<dbReference type="InterPro" id="IPR036388">
    <property type="entry name" value="WH-like_DNA-bd_sf"/>
</dbReference>
<dbReference type="PROSITE" id="PS50995">
    <property type="entry name" value="HTH_MARR_2"/>
    <property type="match status" value="1"/>
</dbReference>
<keyword evidence="4" id="KW-0238">DNA-binding</keyword>
<dbReference type="Pfam" id="PF22381">
    <property type="entry name" value="Staph_reg_Sar_Rot"/>
    <property type="match status" value="1"/>
</dbReference>
<comment type="caution">
    <text evidence="7">The sequence shown here is derived from an EMBL/GenBank/DDBJ whole genome shotgun (WGS) entry which is preliminary data.</text>
</comment>
<keyword evidence="5" id="KW-0804">Transcription</keyword>
<accession>A0A844XX86</accession>
<protein>
    <submittedName>
        <fullName evidence="7">MarR family transcriptional regulator</fullName>
    </submittedName>
</protein>
<dbReference type="SUPFAM" id="SSF46785">
    <property type="entry name" value="Winged helix' DNA-binding domain"/>
    <property type="match status" value="1"/>
</dbReference>
<reference evidence="7 8" key="1">
    <citation type="submission" date="2019-12" db="EMBL/GenBank/DDBJ databases">
        <title>Genomic-based taxomic classification of the family Erythrobacteraceae.</title>
        <authorList>
            <person name="Xu L."/>
        </authorList>
    </citation>
    <scope>NUCLEOTIDE SEQUENCE [LARGE SCALE GENOMIC DNA]</scope>
    <source>
        <strain evidence="7 8">DSM 16225</strain>
    </source>
</reference>
<dbReference type="Proteomes" id="UP000444185">
    <property type="component" value="Unassembled WGS sequence"/>
</dbReference>